<feature type="domain" description="RNA polymerase sigma factor 70 region 4 type 2" evidence="6">
    <location>
        <begin position="105"/>
        <end position="155"/>
    </location>
</feature>
<keyword evidence="2" id="KW-0805">Transcription regulation</keyword>
<dbReference type="PANTHER" id="PTHR43133:SF60">
    <property type="entry name" value="RNA POLYMERASE SIGMA FACTOR SIGV"/>
    <property type="match status" value="1"/>
</dbReference>
<name>A0ABV1HKV9_9FIRM</name>
<dbReference type="Proteomes" id="UP001437460">
    <property type="component" value="Unassembled WGS sequence"/>
</dbReference>
<dbReference type="InterPro" id="IPR014284">
    <property type="entry name" value="RNA_pol_sigma-70_dom"/>
</dbReference>
<evidence type="ECO:0000259" key="5">
    <source>
        <dbReference type="Pfam" id="PF04542"/>
    </source>
</evidence>
<dbReference type="InterPro" id="IPR013249">
    <property type="entry name" value="RNA_pol_sigma70_r4_t2"/>
</dbReference>
<comment type="similarity">
    <text evidence="1">Belongs to the sigma-70 factor family. ECF subfamily.</text>
</comment>
<gene>
    <name evidence="7" type="ORF">WMO41_07235</name>
</gene>
<evidence type="ECO:0000256" key="4">
    <source>
        <dbReference type="ARBA" id="ARBA00023163"/>
    </source>
</evidence>
<evidence type="ECO:0000256" key="3">
    <source>
        <dbReference type="ARBA" id="ARBA00023082"/>
    </source>
</evidence>
<keyword evidence="3" id="KW-0731">Sigma factor</keyword>
<feature type="domain" description="RNA polymerase sigma-70 region 2" evidence="5">
    <location>
        <begin position="19"/>
        <end position="83"/>
    </location>
</feature>
<dbReference type="InterPro" id="IPR039425">
    <property type="entry name" value="RNA_pol_sigma-70-like"/>
</dbReference>
<dbReference type="Gene3D" id="1.10.10.10">
    <property type="entry name" value="Winged helix-like DNA-binding domain superfamily/Winged helix DNA-binding domain"/>
    <property type="match status" value="1"/>
</dbReference>
<evidence type="ECO:0000313" key="8">
    <source>
        <dbReference type="Proteomes" id="UP001437460"/>
    </source>
</evidence>
<evidence type="ECO:0000256" key="1">
    <source>
        <dbReference type="ARBA" id="ARBA00010641"/>
    </source>
</evidence>
<proteinExistence type="inferred from homology"/>
<comment type="caution">
    <text evidence="7">The sequence shown here is derived from an EMBL/GenBank/DDBJ whole genome shotgun (WGS) entry which is preliminary data.</text>
</comment>
<protein>
    <submittedName>
        <fullName evidence="7">Sigma-70 family RNA polymerase sigma factor</fullName>
    </submittedName>
</protein>
<dbReference type="RefSeq" id="WP_178773188.1">
    <property type="nucleotide sequence ID" value="NZ_JBBMFJ010000012.1"/>
</dbReference>
<evidence type="ECO:0000256" key="2">
    <source>
        <dbReference type="ARBA" id="ARBA00023015"/>
    </source>
</evidence>
<sequence length="165" mass="19188">MIHSSARDSITVETEQVLIEKYDRLYRLAYSYVHNEDDALDIVQESACKAIYQCNSLKDSTKLYAWICRIVVNTTMDLLRIRKKEDLPGELPEQASEDVYQETDLKNALESLEPQNRTIVILRYCEDMKLEDIALAVNENLNTVKTRLYRSLKKLRINLEAPDTN</sequence>
<dbReference type="InterPro" id="IPR036388">
    <property type="entry name" value="WH-like_DNA-bd_sf"/>
</dbReference>
<dbReference type="SUPFAM" id="SSF88946">
    <property type="entry name" value="Sigma2 domain of RNA polymerase sigma factors"/>
    <property type="match status" value="1"/>
</dbReference>
<dbReference type="Pfam" id="PF04542">
    <property type="entry name" value="Sigma70_r2"/>
    <property type="match status" value="1"/>
</dbReference>
<dbReference type="NCBIfam" id="TIGR02937">
    <property type="entry name" value="sigma70-ECF"/>
    <property type="match status" value="1"/>
</dbReference>
<evidence type="ECO:0000313" key="7">
    <source>
        <dbReference type="EMBL" id="MEQ2562957.1"/>
    </source>
</evidence>
<dbReference type="InterPro" id="IPR013325">
    <property type="entry name" value="RNA_pol_sigma_r2"/>
</dbReference>
<accession>A0ABV1HKV9</accession>
<evidence type="ECO:0000259" key="6">
    <source>
        <dbReference type="Pfam" id="PF08281"/>
    </source>
</evidence>
<keyword evidence="8" id="KW-1185">Reference proteome</keyword>
<dbReference type="InterPro" id="IPR013324">
    <property type="entry name" value="RNA_pol_sigma_r3/r4-like"/>
</dbReference>
<dbReference type="Gene3D" id="1.10.1740.10">
    <property type="match status" value="1"/>
</dbReference>
<dbReference type="InterPro" id="IPR007627">
    <property type="entry name" value="RNA_pol_sigma70_r2"/>
</dbReference>
<dbReference type="Pfam" id="PF08281">
    <property type="entry name" value="Sigma70_r4_2"/>
    <property type="match status" value="1"/>
</dbReference>
<organism evidence="7 8">
    <name type="scientific">Ventrimonas faecis</name>
    <dbReference type="NCBI Taxonomy" id="3133170"/>
    <lineage>
        <taxon>Bacteria</taxon>
        <taxon>Bacillati</taxon>
        <taxon>Bacillota</taxon>
        <taxon>Clostridia</taxon>
        <taxon>Lachnospirales</taxon>
        <taxon>Lachnospiraceae</taxon>
        <taxon>Ventrimonas</taxon>
    </lineage>
</organism>
<dbReference type="SUPFAM" id="SSF88659">
    <property type="entry name" value="Sigma3 and sigma4 domains of RNA polymerase sigma factors"/>
    <property type="match status" value="1"/>
</dbReference>
<keyword evidence="4" id="KW-0804">Transcription</keyword>
<dbReference type="CDD" id="cd06171">
    <property type="entry name" value="Sigma70_r4"/>
    <property type="match status" value="1"/>
</dbReference>
<dbReference type="EMBL" id="JBBMFJ010000012">
    <property type="protein sequence ID" value="MEQ2562957.1"/>
    <property type="molecule type" value="Genomic_DNA"/>
</dbReference>
<reference evidence="7 8" key="1">
    <citation type="submission" date="2024-03" db="EMBL/GenBank/DDBJ databases">
        <title>Human intestinal bacterial collection.</title>
        <authorList>
            <person name="Pauvert C."/>
            <person name="Hitch T.C.A."/>
            <person name="Clavel T."/>
        </authorList>
    </citation>
    <scope>NUCLEOTIDE SEQUENCE [LARGE SCALE GENOMIC DNA]</scope>
    <source>
        <strain evidence="7 8">CLA-AP-H27</strain>
    </source>
</reference>
<dbReference type="PANTHER" id="PTHR43133">
    <property type="entry name" value="RNA POLYMERASE ECF-TYPE SIGMA FACTO"/>
    <property type="match status" value="1"/>
</dbReference>